<evidence type="ECO:0000256" key="5">
    <source>
        <dbReference type="ARBA" id="ARBA00023136"/>
    </source>
</evidence>
<feature type="transmembrane region" description="Helical" evidence="7">
    <location>
        <begin position="497"/>
        <end position="515"/>
    </location>
</feature>
<feature type="transmembrane region" description="Helical" evidence="7">
    <location>
        <begin position="392"/>
        <end position="414"/>
    </location>
</feature>
<protein>
    <submittedName>
        <fullName evidence="9">Lipoprotein releasing system transmembrane protein LolC/LolE</fullName>
    </submittedName>
</protein>
<feature type="transmembrane region" description="Helical" evidence="7">
    <location>
        <begin position="435"/>
        <end position="460"/>
    </location>
</feature>
<evidence type="ECO:0000256" key="4">
    <source>
        <dbReference type="ARBA" id="ARBA00022989"/>
    </source>
</evidence>
<feature type="region of interest" description="Disordered" evidence="6">
    <location>
        <begin position="211"/>
        <end position="230"/>
    </location>
</feature>
<comment type="subcellular location">
    <subcellularLocation>
        <location evidence="1">Cell membrane</location>
        <topology evidence="1">Multi-pass membrane protein</topology>
    </subcellularLocation>
</comment>
<keyword evidence="2" id="KW-1003">Cell membrane</keyword>
<gene>
    <name evidence="9" type="ORF">MNBD_PLANCTO02-652</name>
</gene>
<evidence type="ECO:0000256" key="6">
    <source>
        <dbReference type="SAM" id="MobiDB-lite"/>
    </source>
</evidence>
<name>A0A3B1DFY4_9ZZZZ</name>
<dbReference type="InterPro" id="IPR003838">
    <property type="entry name" value="ABC3_permease_C"/>
</dbReference>
<evidence type="ECO:0000313" key="9">
    <source>
        <dbReference type="EMBL" id="VAX39702.1"/>
    </source>
</evidence>
<organism evidence="9">
    <name type="scientific">hydrothermal vent metagenome</name>
    <dbReference type="NCBI Taxonomy" id="652676"/>
    <lineage>
        <taxon>unclassified sequences</taxon>
        <taxon>metagenomes</taxon>
        <taxon>ecological metagenomes</taxon>
    </lineage>
</organism>
<keyword evidence="4 7" id="KW-1133">Transmembrane helix</keyword>
<sequence>MYKFLLCTRYLRSRYIALASIISVTLGVATMIVVNSVMAGFSTEMRDRIHGILADVIIESDNMEGVYHPEKQMSLIRQVAGDKVEAMTATVEVFGMLSFQYGGKWRTRPVKLIGIDPEGKGKVGPLKNYLVSYKSLKENGVIIEPPQRQLNEPLGWKLTEKAMARRRRRVERQQYLENRIPHHQMQGKEVELKNPFASKTKTQEKLIAKKEEQPVNPSEQFNVEPEFPSDQTPIDPAALLKGRLYVASGIVSFMYRERDDETGEVKNKTVMLVRPGDDVKISTVSSGRPPEATHFNATVVDLFKSGMSEYDSRLVYCNLEYLQEVRGMIDPESGSRAITSIQLKLRDFDDAQEVIKSLRAAFPVGVYRIQTWEQKQGALLAAVEMESGILNVLLFMIIAVAGFGILAIFFMIVVEKTRDIGVLKALGASSRGVMAIFLSYGLGLGIVGSGVGAILGLTFVKYINEIEGVLAWVIGRKVFDEKIYYFPEIPTSVNPMMVLWVSVGAMAIAVLASIFPARRAAQLRPVEALRYDG</sequence>
<feature type="transmembrane region" description="Helical" evidence="7">
    <location>
        <begin position="15"/>
        <end position="38"/>
    </location>
</feature>
<dbReference type="GO" id="GO:0098797">
    <property type="term" value="C:plasma membrane protein complex"/>
    <property type="evidence" value="ECO:0007669"/>
    <property type="project" value="TreeGrafter"/>
</dbReference>
<accession>A0A3B1DFY4</accession>
<evidence type="ECO:0000256" key="2">
    <source>
        <dbReference type="ARBA" id="ARBA00022475"/>
    </source>
</evidence>
<reference evidence="9" key="1">
    <citation type="submission" date="2018-06" db="EMBL/GenBank/DDBJ databases">
        <authorList>
            <person name="Zhirakovskaya E."/>
        </authorList>
    </citation>
    <scope>NUCLEOTIDE SEQUENCE</scope>
</reference>
<dbReference type="GO" id="GO:0044874">
    <property type="term" value="P:lipoprotein localization to outer membrane"/>
    <property type="evidence" value="ECO:0007669"/>
    <property type="project" value="TreeGrafter"/>
</dbReference>
<dbReference type="AlphaFoldDB" id="A0A3B1DFY4"/>
<feature type="domain" description="ABC3 transporter permease C-terminal" evidence="8">
    <location>
        <begin position="392"/>
        <end position="523"/>
    </location>
</feature>
<dbReference type="PANTHER" id="PTHR30489">
    <property type="entry name" value="LIPOPROTEIN-RELEASING SYSTEM TRANSMEMBRANE PROTEIN LOLE"/>
    <property type="match status" value="1"/>
</dbReference>
<evidence type="ECO:0000256" key="3">
    <source>
        <dbReference type="ARBA" id="ARBA00022692"/>
    </source>
</evidence>
<dbReference type="EMBL" id="UOGL01000359">
    <property type="protein sequence ID" value="VAX39702.1"/>
    <property type="molecule type" value="Genomic_DNA"/>
</dbReference>
<evidence type="ECO:0000259" key="8">
    <source>
        <dbReference type="Pfam" id="PF02687"/>
    </source>
</evidence>
<proteinExistence type="predicted"/>
<dbReference type="Pfam" id="PF02687">
    <property type="entry name" value="FtsX"/>
    <property type="match status" value="1"/>
</dbReference>
<dbReference type="InterPro" id="IPR051447">
    <property type="entry name" value="Lipoprotein-release_system"/>
</dbReference>
<dbReference type="PANTHER" id="PTHR30489:SF0">
    <property type="entry name" value="LIPOPROTEIN-RELEASING SYSTEM TRANSMEMBRANE PROTEIN LOLE"/>
    <property type="match status" value="1"/>
</dbReference>
<keyword evidence="9" id="KW-0449">Lipoprotein</keyword>
<evidence type="ECO:0000256" key="1">
    <source>
        <dbReference type="ARBA" id="ARBA00004651"/>
    </source>
</evidence>
<evidence type="ECO:0000256" key="7">
    <source>
        <dbReference type="SAM" id="Phobius"/>
    </source>
</evidence>
<keyword evidence="3 7" id="KW-0812">Transmembrane</keyword>
<keyword evidence="5 7" id="KW-0472">Membrane</keyword>